<dbReference type="Proteomes" id="UP000490535">
    <property type="component" value="Unassembled WGS sequence"/>
</dbReference>
<dbReference type="InterPro" id="IPR046158">
    <property type="entry name" value="DUF6160"/>
</dbReference>
<protein>
    <recommendedName>
        <fullName evidence="2">DUF6160 domain-containing protein</fullName>
    </recommendedName>
</protein>
<accession>A0A833PDZ8</accession>
<dbReference type="Pfam" id="PF19657">
    <property type="entry name" value="DUF6160"/>
    <property type="match status" value="1"/>
</dbReference>
<organism evidence="3 4">
    <name type="scientific">Acinetobacter bereziniae</name>
    <name type="common">Acinetobacter genomosp. 10</name>
    <dbReference type="NCBI Taxonomy" id="106648"/>
    <lineage>
        <taxon>Bacteria</taxon>
        <taxon>Pseudomonadati</taxon>
        <taxon>Pseudomonadota</taxon>
        <taxon>Gammaproteobacteria</taxon>
        <taxon>Moraxellales</taxon>
        <taxon>Moraxellaceae</taxon>
        <taxon>Acinetobacter</taxon>
    </lineage>
</organism>
<proteinExistence type="predicted"/>
<keyword evidence="1" id="KW-0812">Transmembrane</keyword>
<dbReference type="EMBL" id="WNDP01000085">
    <property type="protein sequence ID" value="KAF1022864.1"/>
    <property type="molecule type" value="Genomic_DNA"/>
</dbReference>
<evidence type="ECO:0000313" key="3">
    <source>
        <dbReference type="EMBL" id="KAF1022864.1"/>
    </source>
</evidence>
<keyword evidence="1" id="KW-1133">Transmembrane helix</keyword>
<keyword evidence="1" id="KW-0472">Membrane</keyword>
<evidence type="ECO:0000313" key="4">
    <source>
        <dbReference type="Proteomes" id="UP000490535"/>
    </source>
</evidence>
<sequence length="834" mass="87293">MKIKQQAAKKGFILNTLTFSLLVMHVPAYALQAMDDNDLRNVNGQDGINIETSLTEANIDKLYWTDQTGRTETDATGQALTAIDNQVKIEKNSAVSTTPLTAALRLNMGTASAKPAVDLNLKVSPMLMSVQNFNICDTVYSTNCSAPIGNLAVQTSSDTTLNLKTSNGLFSKSDQASLTLWLQNANIYLGQTSVSGQLNQLVLKNFNFNFDAKGYAFIDKIEGLKLQTNLAGNASTSTVPSAQYGYADLNRVDDAASSILQNNGTYAKNGKTSNAGLNLEIMLNKGVSTSSPYAVDTINTPTGAVGLIRVGASGRMVNSFLQFRGVQNSGTLATNLIGSAVNSSGVDTGKDILSGSGLAFRMKTDFTQDNDSMLSGGASATTLEIGGAGLNSYGFEFGNLTGLVKTNRASFDTGSVFLNLTDTQQVKIPENKALTGLSFAAGDNLATPTDYTQTIYDTNNLTAGNRPYSLLTSIRGAEFQGLSRRGRFTTSANVAPADQFVQSNNGLDNKWGLALPFYNLNANLAMFGTTVDASKVYYYTADGTKTAVGSGQTPRLGLSLGLSTDGIDRDATNNNAKLGNKTTSILIIDAGQILDNNGNPVSGTSKDYYMGLRNIDMLLKGYGSVGVENGSLNLSLSNMLAVMAAEVAAGYLPGSTYASCTSGANIAAASTACGAKSGVGSQSFASTEDVLFGLKMRIGGNMNLSLIPSSAIGPTGNRLTIVGDLDLATTKNSLQISEPVDGAAIGLDNLTGSLGFTNAIIIGKNATGTGQVGFNTSLRFNPTESTTGVFRARDLNFYPAPPTSGATVLPARLGEIAITGGRLSSEFNIIPRNN</sequence>
<feature type="domain" description="DUF6160" evidence="2">
    <location>
        <begin position="16"/>
        <end position="73"/>
    </location>
</feature>
<reference evidence="4" key="1">
    <citation type="journal article" date="2020" name="MBio">
        <title>Horizontal gene transfer to a defensive symbiont with a reduced genome amongst a multipartite beetle microbiome.</title>
        <authorList>
            <person name="Waterworth S.C."/>
            <person name="Florez L.V."/>
            <person name="Rees E.R."/>
            <person name="Hertweck C."/>
            <person name="Kaltenpoth M."/>
            <person name="Kwan J.C."/>
        </authorList>
    </citation>
    <scope>NUCLEOTIDE SEQUENCE [LARGE SCALE GENOMIC DNA]</scope>
</reference>
<feature type="transmembrane region" description="Helical" evidence="1">
    <location>
        <begin position="12"/>
        <end position="31"/>
    </location>
</feature>
<dbReference type="AlphaFoldDB" id="A0A833PDZ8"/>
<evidence type="ECO:0000256" key="1">
    <source>
        <dbReference type="SAM" id="Phobius"/>
    </source>
</evidence>
<comment type="caution">
    <text evidence="3">The sequence shown here is derived from an EMBL/GenBank/DDBJ whole genome shotgun (WGS) entry which is preliminary data.</text>
</comment>
<evidence type="ECO:0000259" key="2">
    <source>
        <dbReference type="Pfam" id="PF19657"/>
    </source>
</evidence>
<name>A0A833PDZ8_ACIBZ</name>
<gene>
    <name evidence="3" type="ORF">GAK29_03078</name>
</gene>